<evidence type="ECO:0000256" key="10">
    <source>
        <dbReference type="ARBA" id="ARBA00023180"/>
    </source>
</evidence>
<feature type="transmembrane region" description="Helical" evidence="14">
    <location>
        <begin position="818"/>
        <end position="836"/>
    </location>
</feature>
<dbReference type="SUPFAM" id="SSF48403">
    <property type="entry name" value="Ankyrin repeat"/>
    <property type="match status" value="2"/>
</dbReference>
<sequence length="1203" mass="134453">MRFFSSLAHIVNWRSNDDQKVTSDVLKAPIVRTHESDDICRIEDSPFYIFRASGQGLLTVVERLLDEDEDRLNAKDSRGWTCLHHASARAKIKIIDLLLGRGADINATDDEGNTALHVAAEKNKRDVIEHLLVHGADGNKLNIKHWAPIHIATMLNHPAIIEELAAFPDLVDVNIGGLNSGTALHLAAIFDLPEVCSVLLKVGCKMCQPCSNGFYPIHMAAKNASTKTLEQLLQQGEGMGYTRVLMLGFCDGENNSPLHSAVNSGDLGAVQVCLNHGARIDVRQSDQATAFHLAATQGTLSIVKAMFEAHKCASPITYTEVLQSRDVLEMTPLHRAAMFDHPEVVRYLIEQGSDINALDSEQRSPLLLAAVRCGVSSIRVLLSHNASLSVRDDEKHNLLHFMVIYSGSILTEAELGAICAKAQVEENVNLLNQKNVDGCTPLHLASKQGNLRFTESLIALGATVNLKNNEDRSPLHFAARYGRVNTIRRLLASHLGPNMINETDGGGMTALHIASMNGYAKVVQILLHKGALLHKDFLGRTPLHLAAEGGHNPTIRLLLAFHANLIDQCDKENNTALHFAAIANKPQACELLLSYNCSLKDNDAGRSAFDIAIENAQVEVAASMIQHDRWKELLERPSTLYKCALLGLIQTLPEVHKLVLDRCRQISNADIGSPEYCEKYDFAFMQVTRQKLNQWRKSLNEGDKRTFRPLMTLNTMVKYGRVELLSHPVCLQFLSMKWRAYGCLFYAVNLTIYLLFIAALTGVVASLDPSLMWGSDDESSKQPGPVDMPDNNCTSAQEEQFCDPYAFLDVVRKREMNAIEMIMMIYVAVFVVANMFKEFLQLIEQKCAYFTDPVNFTEWTLYITSAMFVFPLFGGNLSVTQWGCCAVAIFLAWFNLLLYLQRLDSVGIYVVMFLQILSTVIRVMVVFSVLLIAFGFTFHILLSYDPRGSFYNPFISVIHAILVTMGGWEFNTIFVEPFLDGKLPFPYLNFFFLVLFIILMPILFVNLLIGLAVGDIEMILKDAKLKRLAMQVEYHTDLEDRLPMWFLNRVDKLSVSIYPNKCSSSRFFGQLMSAFNAMTNFNSATFADGSSSTDLRDTVANNALFDEVGKSKKRLKEVQTQLDKQYDLLRLIVQKMDIISEADQFDEGEEIESSKLQINTLTNSSSANEDFFESSRRLKTCSDNSATKPRSTLRAKSLVNKLS</sequence>
<feature type="repeat" description="ANK" evidence="12">
    <location>
        <begin position="361"/>
        <end position="393"/>
    </location>
</feature>
<dbReference type="WBParaSite" id="PSAMB.scaffold1392size32179.g12780.t1">
    <property type="protein sequence ID" value="PSAMB.scaffold1392size32179.g12780.t1"/>
    <property type="gene ID" value="PSAMB.scaffold1392size32179.g12780"/>
</dbReference>
<dbReference type="SMART" id="SM00248">
    <property type="entry name" value="ANK"/>
    <property type="match status" value="15"/>
</dbReference>
<dbReference type="Pfam" id="PF00520">
    <property type="entry name" value="Ion_trans"/>
    <property type="match status" value="1"/>
</dbReference>
<evidence type="ECO:0000256" key="1">
    <source>
        <dbReference type="ARBA" id="ARBA00004141"/>
    </source>
</evidence>
<feature type="repeat" description="ANK" evidence="12">
    <location>
        <begin position="470"/>
        <end position="502"/>
    </location>
</feature>
<keyword evidence="9 14" id="KW-0472">Membrane</keyword>
<dbReference type="PANTHER" id="PTHR47143:SF1">
    <property type="entry name" value="ION_TRANS DOMAIN-CONTAINING PROTEIN"/>
    <property type="match status" value="1"/>
</dbReference>
<feature type="domain" description="Ion transport" evidence="15">
    <location>
        <begin position="817"/>
        <end position="1019"/>
    </location>
</feature>
<dbReference type="Gene3D" id="1.25.40.20">
    <property type="entry name" value="Ankyrin repeat-containing domain"/>
    <property type="match status" value="6"/>
</dbReference>
<evidence type="ECO:0000256" key="13">
    <source>
        <dbReference type="SAM" id="MobiDB-lite"/>
    </source>
</evidence>
<keyword evidence="7 12" id="KW-0040">ANK repeat</keyword>
<evidence type="ECO:0000313" key="17">
    <source>
        <dbReference type="WBParaSite" id="PSAMB.scaffold1392size32179.g12780.t1"/>
    </source>
</evidence>
<keyword evidence="11" id="KW-0407">Ion channel</keyword>
<dbReference type="PROSITE" id="PS50088">
    <property type="entry name" value="ANK_REPEAT"/>
    <property type="match status" value="10"/>
</dbReference>
<feature type="repeat" description="ANK" evidence="12">
    <location>
        <begin position="212"/>
        <end position="236"/>
    </location>
</feature>
<dbReference type="AlphaFoldDB" id="A0A914V099"/>
<organism evidence="16 17">
    <name type="scientific">Plectus sambesii</name>
    <dbReference type="NCBI Taxonomy" id="2011161"/>
    <lineage>
        <taxon>Eukaryota</taxon>
        <taxon>Metazoa</taxon>
        <taxon>Ecdysozoa</taxon>
        <taxon>Nematoda</taxon>
        <taxon>Chromadorea</taxon>
        <taxon>Plectida</taxon>
        <taxon>Plectina</taxon>
        <taxon>Plectoidea</taxon>
        <taxon>Plectidae</taxon>
        <taxon>Plectus</taxon>
    </lineage>
</organism>
<dbReference type="Proteomes" id="UP000887566">
    <property type="component" value="Unplaced"/>
</dbReference>
<dbReference type="GO" id="GO:1902495">
    <property type="term" value="C:transmembrane transporter complex"/>
    <property type="evidence" value="ECO:0007669"/>
    <property type="project" value="TreeGrafter"/>
</dbReference>
<evidence type="ECO:0000256" key="4">
    <source>
        <dbReference type="ARBA" id="ARBA00022692"/>
    </source>
</evidence>
<keyword evidence="3" id="KW-0716">Sensory transduction</keyword>
<feature type="transmembrane region" description="Helical" evidence="14">
    <location>
        <begin position="906"/>
        <end position="938"/>
    </location>
</feature>
<dbReference type="InterPro" id="IPR052076">
    <property type="entry name" value="TRP_cation_channel"/>
</dbReference>
<dbReference type="InterPro" id="IPR036770">
    <property type="entry name" value="Ankyrin_rpt-contain_sf"/>
</dbReference>
<feature type="region of interest" description="Disordered" evidence="13">
    <location>
        <begin position="1178"/>
        <end position="1203"/>
    </location>
</feature>
<feature type="repeat" description="ANK" evidence="12">
    <location>
        <begin position="253"/>
        <end position="285"/>
    </location>
</feature>
<proteinExistence type="predicted"/>
<protein>
    <submittedName>
        <fullName evidence="17">Ion transport domain-containing protein</fullName>
    </submittedName>
</protein>
<feature type="transmembrane region" description="Helical" evidence="14">
    <location>
        <begin position="990"/>
        <end position="1014"/>
    </location>
</feature>
<evidence type="ECO:0000256" key="11">
    <source>
        <dbReference type="ARBA" id="ARBA00023303"/>
    </source>
</evidence>
<dbReference type="PRINTS" id="PR01415">
    <property type="entry name" value="ANKYRIN"/>
</dbReference>
<evidence type="ECO:0000259" key="15">
    <source>
        <dbReference type="Pfam" id="PF00520"/>
    </source>
</evidence>
<evidence type="ECO:0000256" key="3">
    <source>
        <dbReference type="ARBA" id="ARBA00022606"/>
    </source>
</evidence>
<feature type="repeat" description="ANK" evidence="12">
    <location>
        <begin position="437"/>
        <end position="469"/>
    </location>
</feature>
<evidence type="ECO:0000256" key="5">
    <source>
        <dbReference type="ARBA" id="ARBA00022737"/>
    </source>
</evidence>
<reference evidence="17" key="1">
    <citation type="submission" date="2022-11" db="UniProtKB">
        <authorList>
            <consortium name="WormBaseParasite"/>
        </authorList>
    </citation>
    <scope>IDENTIFICATION</scope>
</reference>
<evidence type="ECO:0000256" key="2">
    <source>
        <dbReference type="ARBA" id="ARBA00022448"/>
    </source>
</evidence>
<keyword evidence="6 14" id="KW-1133">Transmembrane helix</keyword>
<name>A0A914V099_9BILA</name>
<feature type="repeat" description="ANK" evidence="12">
    <location>
        <begin position="506"/>
        <end position="531"/>
    </location>
</feature>
<feature type="transmembrane region" description="Helical" evidence="14">
    <location>
        <begin position="950"/>
        <end position="970"/>
    </location>
</feature>
<evidence type="ECO:0000256" key="7">
    <source>
        <dbReference type="ARBA" id="ARBA00023043"/>
    </source>
</evidence>
<evidence type="ECO:0000256" key="12">
    <source>
        <dbReference type="PROSITE-ProRule" id="PRU00023"/>
    </source>
</evidence>
<keyword evidence="2" id="KW-0813">Transport</keyword>
<keyword evidence="16" id="KW-1185">Reference proteome</keyword>
<keyword evidence="8" id="KW-0406">Ion transport</keyword>
<evidence type="ECO:0000256" key="8">
    <source>
        <dbReference type="ARBA" id="ARBA00023065"/>
    </source>
</evidence>
<feature type="repeat" description="ANK" evidence="12">
    <location>
        <begin position="328"/>
        <end position="360"/>
    </location>
</feature>
<dbReference type="InterPro" id="IPR005821">
    <property type="entry name" value="Ion_trans_dom"/>
</dbReference>
<comment type="subcellular location">
    <subcellularLocation>
        <location evidence="1">Membrane</location>
        <topology evidence="1">Multi-pass membrane protein</topology>
    </subcellularLocation>
</comment>
<evidence type="ECO:0000256" key="14">
    <source>
        <dbReference type="SAM" id="Phobius"/>
    </source>
</evidence>
<keyword evidence="4 14" id="KW-0812">Transmembrane</keyword>
<dbReference type="PROSITE" id="PS50297">
    <property type="entry name" value="ANK_REP_REGION"/>
    <property type="match status" value="9"/>
</dbReference>
<feature type="repeat" description="ANK" evidence="12">
    <location>
        <begin position="78"/>
        <end position="110"/>
    </location>
</feature>
<accession>A0A914V099</accession>
<feature type="transmembrane region" description="Helical" evidence="14">
    <location>
        <begin position="744"/>
        <end position="765"/>
    </location>
</feature>
<dbReference type="PANTHER" id="PTHR47143">
    <property type="entry name" value="TRANSIENT RECEPTOR POTENTIAL CATION CHANNEL PROTEIN PAINLESS"/>
    <property type="match status" value="1"/>
</dbReference>
<evidence type="ECO:0000313" key="16">
    <source>
        <dbReference type="Proteomes" id="UP000887566"/>
    </source>
</evidence>
<evidence type="ECO:0000256" key="9">
    <source>
        <dbReference type="ARBA" id="ARBA00023136"/>
    </source>
</evidence>
<feature type="repeat" description="ANK" evidence="12">
    <location>
        <begin position="538"/>
        <end position="565"/>
    </location>
</feature>
<dbReference type="InterPro" id="IPR002110">
    <property type="entry name" value="Ankyrin_rpt"/>
</dbReference>
<keyword evidence="5" id="KW-0677">Repeat</keyword>
<dbReference type="Pfam" id="PF12796">
    <property type="entry name" value="Ank_2"/>
    <property type="match status" value="6"/>
</dbReference>
<feature type="repeat" description="ANK" evidence="12">
    <location>
        <begin position="111"/>
        <end position="143"/>
    </location>
</feature>
<feature type="compositionally biased region" description="Polar residues" evidence="13">
    <location>
        <begin position="1181"/>
        <end position="1190"/>
    </location>
</feature>
<dbReference type="GO" id="GO:0005216">
    <property type="term" value="F:monoatomic ion channel activity"/>
    <property type="evidence" value="ECO:0007669"/>
    <property type="project" value="InterPro"/>
</dbReference>
<keyword evidence="10" id="KW-0325">Glycoprotein</keyword>
<feature type="transmembrane region" description="Helical" evidence="14">
    <location>
        <begin position="882"/>
        <end position="900"/>
    </location>
</feature>
<evidence type="ECO:0000256" key="6">
    <source>
        <dbReference type="ARBA" id="ARBA00022989"/>
    </source>
</evidence>